<dbReference type="SUPFAM" id="SSF55874">
    <property type="entry name" value="ATPase domain of HSP90 chaperone/DNA topoisomerase II/histidine kinase"/>
    <property type="match status" value="1"/>
</dbReference>
<dbReference type="PROSITE" id="PS50109">
    <property type="entry name" value="HIS_KIN"/>
    <property type="match status" value="1"/>
</dbReference>
<evidence type="ECO:0000256" key="2">
    <source>
        <dbReference type="ARBA" id="ARBA00022777"/>
    </source>
</evidence>
<name>A0A0S4KW01_9BACT</name>
<evidence type="ECO:0000313" key="7">
    <source>
        <dbReference type="EMBL" id="CUQ65794.1"/>
    </source>
</evidence>
<dbReference type="InterPro" id="IPR003018">
    <property type="entry name" value="GAF"/>
</dbReference>
<dbReference type="SUPFAM" id="SSF55781">
    <property type="entry name" value="GAF domain-like"/>
    <property type="match status" value="1"/>
</dbReference>
<gene>
    <name evidence="7" type="ORF">NITINOP_0819</name>
</gene>
<dbReference type="EMBL" id="LN885086">
    <property type="protein sequence ID" value="CUQ65794.1"/>
    <property type="molecule type" value="Genomic_DNA"/>
</dbReference>
<comment type="caution">
    <text evidence="4">Lacks conserved residue(s) required for the propagation of feature annotation.</text>
</comment>
<dbReference type="KEGG" id="nio:NITINOP_0819"/>
<dbReference type="STRING" id="1715989.NITINOP_0819"/>
<feature type="domain" description="Histidine kinase" evidence="5">
    <location>
        <begin position="442"/>
        <end position="530"/>
    </location>
</feature>
<proteinExistence type="predicted"/>
<evidence type="ECO:0000256" key="3">
    <source>
        <dbReference type="ARBA" id="ARBA00023012"/>
    </source>
</evidence>
<dbReference type="RefSeq" id="WP_062483406.1">
    <property type="nucleotide sequence ID" value="NZ_LN885086.1"/>
</dbReference>
<dbReference type="SUPFAM" id="SSF52172">
    <property type="entry name" value="CheY-like"/>
    <property type="match status" value="1"/>
</dbReference>
<dbReference type="OrthoDB" id="9781904at2"/>
<dbReference type="SMART" id="SM00448">
    <property type="entry name" value="REC"/>
    <property type="match status" value="1"/>
</dbReference>
<dbReference type="GO" id="GO:0000155">
    <property type="term" value="F:phosphorelay sensor kinase activity"/>
    <property type="evidence" value="ECO:0007669"/>
    <property type="project" value="InterPro"/>
</dbReference>
<dbReference type="InterPro" id="IPR050482">
    <property type="entry name" value="Sensor_HK_TwoCompSys"/>
</dbReference>
<feature type="domain" description="Response regulatory" evidence="6">
    <location>
        <begin position="14"/>
        <end position="130"/>
    </location>
</feature>
<sequence>MSRPKWCEEEQVGRVLVVESERETLRRLLDRLAAEGIEAVGALSAAEALAIVERERPGIVVTTLHLPDQDQEATAFLHKIRTGQGDRCLIVHGGRASFEKAKGEISEGIFAYVEQPDGTGVEEEVIRHVHRAREMVLARYAHGLETLVAKRTAALQRRLEQGAGLHEFMLRLHISTECQEVYDVTMEAVVRIIGVDRCALLLFDSDGVMRFKAWRGLSASYRQGVEGHGPWTPGDVDAVPLLVSNAQDEPTLAAYRELFQQEGIGALAFIPLVRPGGKGILGKLMLYAPAPLTWSEEDIQLVQIIADHIVAALLRIEAEESLRRAYRQREQLCLDLHDGILQSLYAVGLLLQVTKRDAEAVAPSLSPSLARAVDQLNGVIKEVRGFIEQVTRGVEPPKAVPDLVQALDQLIGTLDPFRIHGIERRFAQASTIILPPEQVSHVLSIVKEAISNSLRHGNATRRWVAVRRLRSSVCLNISDNGVGFNLYSSKREGIGLSSMAARAQQIGGRLTVRTRPGRGTQVILKVPLAVTTPPACLA</sequence>
<evidence type="ECO:0000259" key="6">
    <source>
        <dbReference type="PROSITE" id="PS50110"/>
    </source>
</evidence>
<protein>
    <recommendedName>
        <fullName evidence="9">Nitrogen regulation protein B</fullName>
    </recommendedName>
</protein>
<dbReference type="Gene3D" id="3.30.565.10">
    <property type="entry name" value="Histidine kinase-like ATPase, C-terminal domain"/>
    <property type="match status" value="1"/>
</dbReference>
<dbReference type="Pfam" id="PF01590">
    <property type="entry name" value="GAF"/>
    <property type="match status" value="1"/>
</dbReference>
<reference evidence="8" key="1">
    <citation type="submission" date="2015-09" db="EMBL/GenBank/DDBJ databases">
        <authorList>
            <person name="Daims H."/>
        </authorList>
    </citation>
    <scope>NUCLEOTIDE SEQUENCE [LARGE SCALE GENOMIC DNA]</scope>
</reference>
<dbReference type="Gene3D" id="1.20.5.1930">
    <property type="match status" value="1"/>
</dbReference>
<dbReference type="AlphaFoldDB" id="A0A0S4KW01"/>
<evidence type="ECO:0000256" key="1">
    <source>
        <dbReference type="ARBA" id="ARBA00022679"/>
    </source>
</evidence>
<dbReference type="PANTHER" id="PTHR24421">
    <property type="entry name" value="NITRATE/NITRITE SENSOR PROTEIN NARX-RELATED"/>
    <property type="match status" value="1"/>
</dbReference>
<dbReference type="InterPro" id="IPR011712">
    <property type="entry name" value="Sig_transdc_His_kin_sub3_dim/P"/>
</dbReference>
<dbReference type="SMART" id="SM00065">
    <property type="entry name" value="GAF"/>
    <property type="match status" value="1"/>
</dbReference>
<keyword evidence="1" id="KW-0808">Transferase</keyword>
<dbReference type="Gene3D" id="3.40.50.2300">
    <property type="match status" value="1"/>
</dbReference>
<dbReference type="Proteomes" id="UP000066284">
    <property type="component" value="Chromosome 1"/>
</dbReference>
<dbReference type="SMART" id="SM00387">
    <property type="entry name" value="HATPase_c"/>
    <property type="match status" value="1"/>
</dbReference>
<dbReference type="CDD" id="cd00156">
    <property type="entry name" value="REC"/>
    <property type="match status" value="1"/>
</dbReference>
<keyword evidence="8" id="KW-1185">Reference proteome</keyword>
<dbReference type="PROSITE" id="PS50110">
    <property type="entry name" value="RESPONSE_REGULATORY"/>
    <property type="match status" value="1"/>
</dbReference>
<keyword evidence="3" id="KW-0902">Two-component regulatory system</keyword>
<dbReference type="Gene3D" id="3.30.450.40">
    <property type="match status" value="1"/>
</dbReference>
<evidence type="ECO:0000313" key="8">
    <source>
        <dbReference type="Proteomes" id="UP000066284"/>
    </source>
</evidence>
<evidence type="ECO:0008006" key="9">
    <source>
        <dbReference type="Google" id="ProtNLM"/>
    </source>
</evidence>
<accession>A0A0S4KW01</accession>
<dbReference type="InterPro" id="IPR001789">
    <property type="entry name" value="Sig_transdc_resp-reg_receiver"/>
</dbReference>
<organism evidence="7 8">
    <name type="scientific">Candidatus Nitrospira inopinata</name>
    <dbReference type="NCBI Taxonomy" id="1715989"/>
    <lineage>
        <taxon>Bacteria</taxon>
        <taxon>Pseudomonadati</taxon>
        <taxon>Nitrospirota</taxon>
        <taxon>Nitrospiria</taxon>
        <taxon>Nitrospirales</taxon>
        <taxon>Nitrospiraceae</taxon>
        <taxon>Nitrospira</taxon>
    </lineage>
</organism>
<dbReference type="InterPro" id="IPR029016">
    <property type="entry name" value="GAF-like_dom_sf"/>
</dbReference>
<dbReference type="InterPro" id="IPR005467">
    <property type="entry name" value="His_kinase_dom"/>
</dbReference>
<dbReference type="Pfam" id="PF07730">
    <property type="entry name" value="HisKA_3"/>
    <property type="match status" value="1"/>
</dbReference>
<evidence type="ECO:0000256" key="4">
    <source>
        <dbReference type="PROSITE-ProRule" id="PRU00169"/>
    </source>
</evidence>
<dbReference type="GO" id="GO:0046983">
    <property type="term" value="F:protein dimerization activity"/>
    <property type="evidence" value="ECO:0007669"/>
    <property type="project" value="InterPro"/>
</dbReference>
<dbReference type="InterPro" id="IPR036890">
    <property type="entry name" value="HATPase_C_sf"/>
</dbReference>
<evidence type="ECO:0000259" key="5">
    <source>
        <dbReference type="PROSITE" id="PS50109"/>
    </source>
</evidence>
<dbReference type="InterPro" id="IPR003594">
    <property type="entry name" value="HATPase_dom"/>
</dbReference>
<dbReference type="CDD" id="cd16917">
    <property type="entry name" value="HATPase_UhpB-NarQ-NarX-like"/>
    <property type="match status" value="1"/>
</dbReference>
<dbReference type="InterPro" id="IPR011006">
    <property type="entry name" value="CheY-like_superfamily"/>
</dbReference>
<dbReference type="Pfam" id="PF02518">
    <property type="entry name" value="HATPase_c"/>
    <property type="match status" value="1"/>
</dbReference>
<dbReference type="GO" id="GO:0016020">
    <property type="term" value="C:membrane"/>
    <property type="evidence" value="ECO:0007669"/>
    <property type="project" value="InterPro"/>
</dbReference>
<keyword evidence="2" id="KW-0418">Kinase</keyword>